<dbReference type="HOGENOM" id="CLU_142427_2_2_1"/>
<keyword evidence="13" id="KW-0539">Nucleus</keyword>
<keyword evidence="18" id="KW-1185">Reference proteome</keyword>
<protein>
    <recommendedName>
        <fullName evidence="5">DASH complex subunit DAD1</fullName>
    </recommendedName>
    <alternativeName>
        <fullName evidence="16">Outer kinetochore protein DAD1</fullName>
    </alternativeName>
</protein>
<dbReference type="AlphaFoldDB" id="G0W4K8"/>
<dbReference type="GO" id="GO:1990758">
    <property type="term" value="P:mitotic sister chromatid biorientation"/>
    <property type="evidence" value="ECO:0007669"/>
    <property type="project" value="EnsemblFungi"/>
</dbReference>
<evidence type="ECO:0000313" key="17">
    <source>
        <dbReference type="EMBL" id="CCD22746.1"/>
    </source>
</evidence>
<keyword evidence="15" id="KW-0137">Centromere</keyword>
<name>G0W4K8_NAUDC</name>
<evidence type="ECO:0000256" key="7">
    <source>
        <dbReference type="ARBA" id="ARBA00022490"/>
    </source>
</evidence>
<keyword evidence="10" id="KW-0498">Mitosis</keyword>
<dbReference type="GO" id="GO:0072686">
    <property type="term" value="C:mitotic spindle"/>
    <property type="evidence" value="ECO:0007669"/>
    <property type="project" value="InterPro"/>
</dbReference>
<evidence type="ECO:0000256" key="11">
    <source>
        <dbReference type="ARBA" id="ARBA00022838"/>
    </source>
</evidence>
<dbReference type="GO" id="GO:0051301">
    <property type="term" value="P:cell division"/>
    <property type="evidence" value="ECO:0007669"/>
    <property type="project" value="UniProtKB-KW"/>
</dbReference>
<evidence type="ECO:0000256" key="6">
    <source>
        <dbReference type="ARBA" id="ARBA00022454"/>
    </source>
</evidence>
<evidence type="ECO:0000256" key="3">
    <source>
        <dbReference type="ARBA" id="ARBA00004629"/>
    </source>
</evidence>
<dbReference type="eggNOG" id="ENOG502SBWQ">
    <property type="taxonomic scope" value="Eukaryota"/>
</dbReference>
<evidence type="ECO:0000256" key="13">
    <source>
        <dbReference type="ARBA" id="ARBA00023242"/>
    </source>
</evidence>
<evidence type="ECO:0000256" key="14">
    <source>
        <dbReference type="ARBA" id="ARBA00023306"/>
    </source>
</evidence>
<dbReference type="GO" id="GO:0005876">
    <property type="term" value="C:spindle microtubule"/>
    <property type="evidence" value="ECO:0007669"/>
    <property type="project" value="TreeGrafter"/>
</dbReference>
<comment type="subcellular location">
    <subcellularLocation>
        <location evidence="3">Chromosome</location>
        <location evidence="3">Centromere</location>
        <location evidence="3">Kinetochore</location>
    </subcellularLocation>
    <subcellularLocation>
        <location evidence="2">Cytoplasm</location>
        <location evidence="2">Cytoskeleton</location>
        <location evidence="2">Spindle</location>
    </subcellularLocation>
    <subcellularLocation>
        <location evidence="1">Nucleus</location>
    </subcellularLocation>
</comment>
<dbReference type="GO" id="GO:0042729">
    <property type="term" value="C:DASH complex"/>
    <property type="evidence" value="ECO:0007669"/>
    <property type="project" value="EnsemblFungi"/>
</dbReference>
<dbReference type="GO" id="GO:1990976">
    <property type="term" value="P:protein transport along microtubule to mitotic spindle pole body"/>
    <property type="evidence" value="ECO:0007669"/>
    <property type="project" value="EnsemblFungi"/>
</dbReference>
<keyword evidence="12" id="KW-0206">Cytoskeleton</keyword>
<evidence type="ECO:0000256" key="8">
    <source>
        <dbReference type="ARBA" id="ARBA00022618"/>
    </source>
</evidence>
<dbReference type="KEGG" id="ndi:NDAI_0A05910"/>
<dbReference type="GO" id="GO:0051010">
    <property type="term" value="F:microtubule plus-end binding"/>
    <property type="evidence" value="ECO:0007669"/>
    <property type="project" value="EnsemblFungi"/>
</dbReference>
<dbReference type="GO" id="GO:0051987">
    <property type="term" value="P:positive regulation of attachment of spindle microtubules to kinetochore"/>
    <property type="evidence" value="ECO:0007669"/>
    <property type="project" value="EnsemblFungi"/>
</dbReference>
<proteinExistence type="inferred from homology"/>
<evidence type="ECO:0000256" key="10">
    <source>
        <dbReference type="ARBA" id="ARBA00022776"/>
    </source>
</evidence>
<gene>
    <name evidence="17" type="primary">NDAI0A05910</name>
    <name evidence="17" type="ordered locus">NDAI_0A05910</name>
</gene>
<evidence type="ECO:0000256" key="15">
    <source>
        <dbReference type="ARBA" id="ARBA00023328"/>
    </source>
</evidence>
<dbReference type="PANTHER" id="PTHR28025:SF1">
    <property type="entry name" value="DASH COMPLEX SUBUNIT DAD1"/>
    <property type="match status" value="1"/>
</dbReference>
<keyword evidence="7" id="KW-0963">Cytoplasm</keyword>
<dbReference type="STRING" id="1071378.G0W4K8"/>
<keyword evidence="14" id="KW-0131">Cell cycle</keyword>
<dbReference type="OrthoDB" id="5566853at2759"/>
<keyword evidence="9" id="KW-0493">Microtubule</keyword>
<dbReference type="RefSeq" id="XP_003667989.1">
    <property type="nucleotide sequence ID" value="XM_003667941.1"/>
</dbReference>
<dbReference type="GO" id="GO:0044732">
    <property type="term" value="C:mitotic spindle pole body"/>
    <property type="evidence" value="ECO:0007669"/>
    <property type="project" value="TreeGrafter"/>
</dbReference>
<dbReference type="PANTHER" id="PTHR28025">
    <property type="entry name" value="DASH COMPLEX SUBUNIT DAD1"/>
    <property type="match status" value="1"/>
</dbReference>
<evidence type="ECO:0000256" key="9">
    <source>
        <dbReference type="ARBA" id="ARBA00022701"/>
    </source>
</evidence>
<dbReference type="Pfam" id="PF08649">
    <property type="entry name" value="DASH_Dad1"/>
    <property type="match status" value="1"/>
</dbReference>
<dbReference type="Proteomes" id="UP000000689">
    <property type="component" value="Chromosome 1"/>
</dbReference>
<accession>G0W4K8</accession>
<keyword evidence="8" id="KW-0132">Cell division</keyword>
<evidence type="ECO:0000256" key="4">
    <source>
        <dbReference type="ARBA" id="ARBA00010146"/>
    </source>
</evidence>
<dbReference type="GO" id="GO:0031116">
    <property type="term" value="P:positive regulation of microtubule polymerization"/>
    <property type="evidence" value="ECO:0007669"/>
    <property type="project" value="EnsemblFungi"/>
</dbReference>
<evidence type="ECO:0000313" key="18">
    <source>
        <dbReference type="Proteomes" id="UP000000689"/>
    </source>
</evidence>
<organism evidence="17 18">
    <name type="scientific">Naumovozyma dairenensis (strain ATCC 10597 / BCRC 20456 / CBS 421 / NBRC 0211 / NRRL Y-12639)</name>
    <name type="common">Saccharomyces dairenensis</name>
    <dbReference type="NCBI Taxonomy" id="1071378"/>
    <lineage>
        <taxon>Eukaryota</taxon>
        <taxon>Fungi</taxon>
        <taxon>Dikarya</taxon>
        <taxon>Ascomycota</taxon>
        <taxon>Saccharomycotina</taxon>
        <taxon>Saccharomycetes</taxon>
        <taxon>Saccharomycetales</taxon>
        <taxon>Saccharomycetaceae</taxon>
        <taxon>Naumovozyma</taxon>
    </lineage>
</organism>
<sequence>MSINNNTAKKTAPLISEGDRQFIEQRDLILQEINVTMDSILNGLNELNISLESSIAVGKGFESVSELWKTFFDGLESVTDIPVETATNEHEERIEE</sequence>
<keyword evidence="6" id="KW-0158">Chromosome</keyword>
<dbReference type="InterPro" id="IPR013958">
    <property type="entry name" value="DASH_Dad1"/>
</dbReference>
<evidence type="ECO:0000256" key="1">
    <source>
        <dbReference type="ARBA" id="ARBA00004123"/>
    </source>
</evidence>
<keyword evidence="11" id="KW-0995">Kinetochore</keyword>
<reference evidence="17 18" key="1">
    <citation type="journal article" date="2011" name="Proc. Natl. Acad. Sci. U.S.A.">
        <title>Evolutionary erosion of yeast sex chromosomes by mating-type switching accidents.</title>
        <authorList>
            <person name="Gordon J.L."/>
            <person name="Armisen D."/>
            <person name="Proux-Wera E."/>
            <person name="Oheigeartaigh S.S."/>
            <person name="Byrne K.P."/>
            <person name="Wolfe K.H."/>
        </authorList>
    </citation>
    <scope>NUCLEOTIDE SEQUENCE [LARGE SCALE GENOMIC DNA]</scope>
    <source>
        <strain evidence="18">ATCC 10597 / BCRC 20456 / CBS 421 / NBRC 0211 / NRRL Y-12639</strain>
    </source>
</reference>
<dbReference type="OMA" id="ENVSELW"/>
<evidence type="ECO:0000256" key="2">
    <source>
        <dbReference type="ARBA" id="ARBA00004186"/>
    </source>
</evidence>
<comment type="similarity">
    <text evidence="4">Belongs to the DASH complex DAD1 family.</text>
</comment>
<dbReference type="GeneID" id="11494573"/>
<dbReference type="EMBL" id="HE580267">
    <property type="protein sequence ID" value="CCD22746.1"/>
    <property type="molecule type" value="Genomic_DNA"/>
</dbReference>
<evidence type="ECO:0000256" key="16">
    <source>
        <dbReference type="ARBA" id="ARBA00030566"/>
    </source>
</evidence>
<evidence type="ECO:0000256" key="5">
    <source>
        <dbReference type="ARBA" id="ARBA00020261"/>
    </source>
</evidence>
<evidence type="ECO:0000256" key="12">
    <source>
        <dbReference type="ARBA" id="ARBA00023212"/>
    </source>
</evidence>